<accession>A0AA88MGN2</accession>
<gene>
    <name evidence="2" type="ORF">Q7C36_014590</name>
</gene>
<reference evidence="2" key="1">
    <citation type="submission" date="2023-08" db="EMBL/GenBank/DDBJ databases">
        <title>Pelteobagrus vachellii genome.</title>
        <authorList>
            <person name="Liu H."/>
        </authorList>
    </citation>
    <scope>NUCLEOTIDE SEQUENCE</scope>
    <source>
        <strain evidence="2">PRFRI_2022a</strain>
        <tissue evidence="2">Muscle</tissue>
    </source>
</reference>
<keyword evidence="3" id="KW-1185">Reference proteome</keyword>
<name>A0AA88MGN2_TACVA</name>
<evidence type="ECO:0000256" key="1">
    <source>
        <dbReference type="SAM" id="MobiDB-lite"/>
    </source>
</evidence>
<evidence type="ECO:0000313" key="2">
    <source>
        <dbReference type="EMBL" id="KAK2836721.1"/>
    </source>
</evidence>
<comment type="caution">
    <text evidence="2">The sequence shown here is derived from an EMBL/GenBank/DDBJ whole genome shotgun (WGS) entry which is preliminary data.</text>
</comment>
<dbReference type="EMBL" id="JAVHJS010000014">
    <property type="protein sequence ID" value="KAK2836721.1"/>
    <property type="molecule type" value="Genomic_DNA"/>
</dbReference>
<dbReference type="Proteomes" id="UP001187315">
    <property type="component" value="Unassembled WGS sequence"/>
</dbReference>
<protein>
    <submittedName>
        <fullName evidence="2">Uncharacterized protein</fullName>
    </submittedName>
</protein>
<sequence length="78" mass="8721">MPDAELQAYVTMHIPGMCPVLSESFLRPSYSSEKANKAMGRNLCPSNPDWDPEGSSNRADRESWTDSSFRTNHEPCAD</sequence>
<evidence type="ECO:0000313" key="3">
    <source>
        <dbReference type="Proteomes" id="UP001187315"/>
    </source>
</evidence>
<feature type="region of interest" description="Disordered" evidence="1">
    <location>
        <begin position="37"/>
        <end position="78"/>
    </location>
</feature>
<organism evidence="2 3">
    <name type="scientific">Tachysurus vachellii</name>
    <name type="common">Darkbarbel catfish</name>
    <name type="synonym">Pelteobagrus vachellii</name>
    <dbReference type="NCBI Taxonomy" id="175792"/>
    <lineage>
        <taxon>Eukaryota</taxon>
        <taxon>Metazoa</taxon>
        <taxon>Chordata</taxon>
        <taxon>Craniata</taxon>
        <taxon>Vertebrata</taxon>
        <taxon>Euteleostomi</taxon>
        <taxon>Actinopterygii</taxon>
        <taxon>Neopterygii</taxon>
        <taxon>Teleostei</taxon>
        <taxon>Ostariophysi</taxon>
        <taxon>Siluriformes</taxon>
        <taxon>Bagridae</taxon>
        <taxon>Tachysurus</taxon>
    </lineage>
</organism>
<proteinExistence type="predicted"/>
<dbReference type="AlphaFoldDB" id="A0AA88MGN2"/>